<dbReference type="GO" id="GO:0016491">
    <property type="term" value="F:oxidoreductase activity"/>
    <property type="evidence" value="ECO:0007669"/>
    <property type="project" value="InterPro"/>
</dbReference>
<dbReference type="InterPro" id="IPR023210">
    <property type="entry name" value="NADP_OxRdtase_dom"/>
</dbReference>
<feature type="domain" description="NADP-dependent oxidoreductase" evidence="1">
    <location>
        <begin position="7"/>
        <end position="209"/>
    </location>
</feature>
<dbReference type="PANTHER" id="PTHR42686">
    <property type="entry name" value="GH17980P-RELATED"/>
    <property type="match status" value="1"/>
</dbReference>
<gene>
    <name evidence="2" type="ORF">METZ01_LOCUS456441</name>
</gene>
<organism evidence="2">
    <name type="scientific">marine metagenome</name>
    <dbReference type="NCBI Taxonomy" id="408172"/>
    <lineage>
        <taxon>unclassified sequences</taxon>
        <taxon>metagenomes</taxon>
        <taxon>ecological metagenomes</taxon>
    </lineage>
</organism>
<evidence type="ECO:0000259" key="1">
    <source>
        <dbReference type="Pfam" id="PF00248"/>
    </source>
</evidence>
<dbReference type="AlphaFoldDB" id="A0A383A704"/>
<evidence type="ECO:0000313" key="2">
    <source>
        <dbReference type="EMBL" id="SVE03587.1"/>
    </source>
</evidence>
<dbReference type="PANTHER" id="PTHR42686:SF1">
    <property type="entry name" value="GH17980P-RELATED"/>
    <property type="match status" value="1"/>
</dbReference>
<sequence length="211" mass="23545">MKLSLPKVVFGSSALGNIFEVVPDETKLRIAENWIRHQPSPVIDSAGKYGAGLSLKSIGQCLKELKVDPNDVLISNKLGWKRVLLTGDEPTFEKGVWFGLEHDAEQYISYEGILECYQQGNKLLGDYKAHLLSVHDPDEYVAAANSEADAAKRYQDILKAYRALAELRASGEAKGIGVGSKDWKIVKRLYDDGIQFDWVMLANTFTIYNHP</sequence>
<accession>A0A383A704</accession>
<dbReference type="SUPFAM" id="SSF51430">
    <property type="entry name" value="NAD(P)-linked oxidoreductase"/>
    <property type="match status" value="1"/>
</dbReference>
<dbReference type="InterPro" id="IPR036812">
    <property type="entry name" value="NAD(P)_OxRdtase_dom_sf"/>
</dbReference>
<dbReference type="EMBL" id="UINC01189755">
    <property type="protein sequence ID" value="SVE03587.1"/>
    <property type="molecule type" value="Genomic_DNA"/>
</dbReference>
<dbReference type="Gene3D" id="3.20.20.100">
    <property type="entry name" value="NADP-dependent oxidoreductase domain"/>
    <property type="match status" value="1"/>
</dbReference>
<reference evidence="2" key="1">
    <citation type="submission" date="2018-05" db="EMBL/GenBank/DDBJ databases">
        <authorList>
            <person name="Lanie J.A."/>
            <person name="Ng W.-L."/>
            <person name="Kazmierczak K.M."/>
            <person name="Andrzejewski T.M."/>
            <person name="Davidsen T.M."/>
            <person name="Wayne K.J."/>
            <person name="Tettelin H."/>
            <person name="Glass J.I."/>
            <person name="Rusch D."/>
            <person name="Podicherti R."/>
            <person name="Tsui H.-C.T."/>
            <person name="Winkler M.E."/>
        </authorList>
    </citation>
    <scope>NUCLEOTIDE SEQUENCE</scope>
</reference>
<name>A0A383A704_9ZZZZ</name>
<dbReference type="GO" id="GO:0005829">
    <property type="term" value="C:cytosol"/>
    <property type="evidence" value="ECO:0007669"/>
    <property type="project" value="TreeGrafter"/>
</dbReference>
<protein>
    <recommendedName>
        <fullName evidence="1">NADP-dependent oxidoreductase domain-containing protein</fullName>
    </recommendedName>
</protein>
<proteinExistence type="predicted"/>
<feature type="non-terminal residue" evidence="2">
    <location>
        <position position="211"/>
    </location>
</feature>
<dbReference type="Pfam" id="PF00248">
    <property type="entry name" value="Aldo_ket_red"/>
    <property type="match status" value="1"/>
</dbReference>
<dbReference type="InterPro" id="IPR020471">
    <property type="entry name" value="AKR"/>
</dbReference>